<name>D4XAP5_9BURK</name>
<reference evidence="3" key="1">
    <citation type="submission" date="2010-03" db="EMBL/GenBank/DDBJ databases">
        <title>Complete sequence of Mobiluncus curtisii ATCC 43063.</title>
        <authorList>
            <person name="Muzny D."/>
            <person name="Qin X."/>
            <person name="Deng J."/>
            <person name="Jiang H."/>
            <person name="Liu Y."/>
            <person name="Qu J."/>
            <person name="Song X.-Z."/>
            <person name="Zhang L."/>
            <person name="Thornton R."/>
            <person name="Coyle M."/>
            <person name="Francisco L."/>
            <person name="Jackson L."/>
            <person name="Javaid M."/>
            <person name="Korchina V."/>
            <person name="Kovar C."/>
            <person name="Mata R."/>
            <person name="Mathew T."/>
            <person name="Ngo R."/>
            <person name="Nguyen L."/>
            <person name="Nguyen N."/>
            <person name="Okwuonu G."/>
            <person name="Ongeri F."/>
            <person name="Pham C."/>
            <person name="Simmons D."/>
            <person name="Wilczek-Boney K."/>
            <person name="Hale W."/>
            <person name="Jakkamsetti A."/>
            <person name="Pham P."/>
            <person name="Ruth R."/>
            <person name="San Lucas F."/>
            <person name="Warren J."/>
            <person name="Zhang J."/>
            <person name="Zhao Z."/>
            <person name="Zhou C."/>
            <person name="Zhu D."/>
            <person name="Lee S."/>
            <person name="Bess C."/>
            <person name="Blankenburg K."/>
            <person name="Forbes L."/>
            <person name="Fu Q."/>
            <person name="Gubbala S."/>
            <person name="Hirani K."/>
            <person name="Jayaseelan J.C."/>
            <person name="Lara F."/>
            <person name="Munidasa M."/>
            <person name="Palculict T."/>
            <person name="Patil S."/>
            <person name="Pu L.-L."/>
            <person name="Saada N."/>
            <person name="Tang L."/>
            <person name="Weissenberger G."/>
            <person name="Zhu Y."/>
            <person name="Hemphill L."/>
            <person name="Shang Y."/>
            <person name="Youmans B."/>
            <person name="Ayvaz T."/>
            <person name="Ross M."/>
            <person name="Santibanez J."/>
            <person name="Aqrawi P."/>
            <person name="Gross S."/>
            <person name="Joshi V."/>
            <person name="Fowler G."/>
            <person name="Nazareth L."/>
            <person name="Reid J."/>
            <person name="Worley K."/>
            <person name="Petrosino J."/>
            <person name="Highlander S."/>
            <person name="Gibbs R."/>
            <person name="Gibbs R."/>
        </authorList>
    </citation>
    <scope>NUCLEOTIDE SEQUENCE [LARGE SCALE GENOMIC DNA]</scope>
    <source>
        <strain evidence="3">ATCC 43553</strain>
    </source>
</reference>
<dbReference type="EMBL" id="ADMS01000055">
    <property type="protein sequence ID" value="EFF76117.1"/>
    <property type="molecule type" value="Genomic_DNA"/>
</dbReference>
<dbReference type="RefSeq" id="WP_006218599.1">
    <property type="nucleotide sequence ID" value="NZ_GG770409.1"/>
</dbReference>
<evidence type="ECO:0000313" key="3">
    <source>
        <dbReference type="Proteomes" id="UP000004510"/>
    </source>
</evidence>
<keyword evidence="1" id="KW-0812">Transmembrane</keyword>
<keyword evidence="1" id="KW-1133">Transmembrane helix</keyword>
<dbReference type="OrthoDB" id="9007099at2"/>
<protein>
    <submittedName>
        <fullName evidence="2">Uncharacterized protein</fullName>
    </submittedName>
</protein>
<dbReference type="HOGENOM" id="CLU_184326_0_0_4"/>
<evidence type="ECO:0000256" key="1">
    <source>
        <dbReference type="SAM" id="Phobius"/>
    </source>
</evidence>
<feature type="transmembrane region" description="Helical" evidence="1">
    <location>
        <begin position="46"/>
        <end position="64"/>
    </location>
</feature>
<organism evidence="2 3">
    <name type="scientific">Achromobacter piechaudii ATCC 43553</name>
    <dbReference type="NCBI Taxonomy" id="742159"/>
    <lineage>
        <taxon>Bacteria</taxon>
        <taxon>Pseudomonadati</taxon>
        <taxon>Pseudomonadota</taxon>
        <taxon>Betaproteobacteria</taxon>
        <taxon>Burkholderiales</taxon>
        <taxon>Alcaligenaceae</taxon>
        <taxon>Achromobacter</taxon>
    </lineage>
</organism>
<proteinExistence type="predicted"/>
<dbReference type="PATRIC" id="fig|742159.3.peg.3495"/>
<dbReference type="eggNOG" id="ENOG50339FQ">
    <property type="taxonomic scope" value="Bacteria"/>
</dbReference>
<sequence length="91" mass="10073">MTAQIGIALFGVAAIWLSQASSSEQRRYACLFGLAGQPFWFWSAYSAQQWGIFLLCILYTLSWIRGVRTHWLNRTALAAQPGAQKGGGYAN</sequence>
<keyword evidence="1" id="KW-0472">Membrane</keyword>
<accession>D4XAP5</accession>
<dbReference type="Proteomes" id="UP000004510">
    <property type="component" value="Unassembled WGS sequence"/>
</dbReference>
<comment type="caution">
    <text evidence="2">The sequence shown here is derived from an EMBL/GenBank/DDBJ whole genome shotgun (WGS) entry which is preliminary data.</text>
</comment>
<gene>
    <name evidence="2" type="ORF">HMPREF0004_2542</name>
</gene>
<evidence type="ECO:0000313" key="2">
    <source>
        <dbReference type="EMBL" id="EFF76117.1"/>
    </source>
</evidence>
<dbReference type="AlphaFoldDB" id="D4XAP5"/>